<proteinExistence type="predicted"/>
<reference evidence="2" key="2">
    <citation type="journal article" date="2024" name="Plant">
        <title>Genomic evolution and insights into agronomic trait innovations of Sesamum species.</title>
        <authorList>
            <person name="Miao H."/>
            <person name="Wang L."/>
            <person name="Qu L."/>
            <person name="Liu H."/>
            <person name="Sun Y."/>
            <person name="Le M."/>
            <person name="Wang Q."/>
            <person name="Wei S."/>
            <person name="Zheng Y."/>
            <person name="Lin W."/>
            <person name="Duan Y."/>
            <person name="Cao H."/>
            <person name="Xiong S."/>
            <person name="Wang X."/>
            <person name="Wei L."/>
            <person name="Li C."/>
            <person name="Ma Q."/>
            <person name="Ju M."/>
            <person name="Zhao R."/>
            <person name="Li G."/>
            <person name="Mu C."/>
            <person name="Tian Q."/>
            <person name="Mei H."/>
            <person name="Zhang T."/>
            <person name="Gao T."/>
            <person name="Zhang H."/>
        </authorList>
    </citation>
    <scope>NUCLEOTIDE SEQUENCE</scope>
    <source>
        <strain evidence="2">G01</strain>
    </source>
</reference>
<feature type="compositionally biased region" description="Polar residues" evidence="1">
    <location>
        <begin position="1"/>
        <end position="11"/>
    </location>
</feature>
<gene>
    <name evidence="2" type="ORF">Sangu_1035700</name>
</gene>
<dbReference type="AlphaFoldDB" id="A0AAW2NWC3"/>
<evidence type="ECO:0000256" key="1">
    <source>
        <dbReference type="SAM" id="MobiDB-lite"/>
    </source>
</evidence>
<accession>A0AAW2NWC3</accession>
<organism evidence="2">
    <name type="scientific">Sesamum angustifolium</name>
    <dbReference type="NCBI Taxonomy" id="2727405"/>
    <lineage>
        <taxon>Eukaryota</taxon>
        <taxon>Viridiplantae</taxon>
        <taxon>Streptophyta</taxon>
        <taxon>Embryophyta</taxon>
        <taxon>Tracheophyta</taxon>
        <taxon>Spermatophyta</taxon>
        <taxon>Magnoliopsida</taxon>
        <taxon>eudicotyledons</taxon>
        <taxon>Gunneridae</taxon>
        <taxon>Pentapetalae</taxon>
        <taxon>asterids</taxon>
        <taxon>lamiids</taxon>
        <taxon>Lamiales</taxon>
        <taxon>Pedaliaceae</taxon>
        <taxon>Sesamum</taxon>
    </lineage>
</organism>
<protein>
    <submittedName>
        <fullName evidence="2">Uncharacterized protein</fullName>
    </submittedName>
</protein>
<dbReference type="EMBL" id="JACGWK010000006">
    <property type="protein sequence ID" value="KAL0348079.1"/>
    <property type="molecule type" value="Genomic_DNA"/>
</dbReference>
<reference evidence="2" key="1">
    <citation type="submission" date="2020-06" db="EMBL/GenBank/DDBJ databases">
        <authorList>
            <person name="Li T."/>
            <person name="Hu X."/>
            <person name="Zhang T."/>
            <person name="Song X."/>
            <person name="Zhang H."/>
            <person name="Dai N."/>
            <person name="Sheng W."/>
            <person name="Hou X."/>
            <person name="Wei L."/>
        </authorList>
    </citation>
    <scope>NUCLEOTIDE SEQUENCE</scope>
    <source>
        <strain evidence="2">G01</strain>
        <tissue evidence="2">Leaf</tissue>
    </source>
</reference>
<name>A0AAW2NWC3_9LAMI</name>
<feature type="region of interest" description="Disordered" evidence="1">
    <location>
        <begin position="1"/>
        <end position="24"/>
    </location>
</feature>
<comment type="caution">
    <text evidence="2">The sequence shown here is derived from an EMBL/GenBank/DDBJ whole genome shotgun (WGS) entry which is preliminary data.</text>
</comment>
<sequence>MDVESTNNTRLIQFDQEERRRPSTQGNDALVIGALLANFKIERVFIYSGNSVDILFGKAYDQMQLGGTPLEAVDTSLYGF</sequence>
<evidence type="ECO:0000313" key="2">
    <source>
        <dbReference type="EMBL" id="KAL0348079.1"/>
    </source>
</evidence>